<dbReference type="Proteomes" id="UP000199564">
    <property type="component" value="Unassembled WGS sequence"/>
</dbReference>
<name>A0A1I5EP80_9BACT</name>
<sequence>MKGNYCVIIWLIMALAGIMPSNSFGQCTVCGTPRVYSGAGTTLNTSTNSGSGSLHSSRWTGGTGNFLANQIAEFNRNLAFTWQASSFTLRGLVVSNGARLTLDRPNNGENSAFNIENGCIVVRAGSQLNLVYFNIMENVTICIEDGGSINFDSRSTSGDRDKFVFDNVVITLQGPNATLNFGDADIDIVGPNGLEIIGWTGNDVCNGTTPPASNTSGNITWSNGTLDICDLLNLRVLPIDLAYFTVAKNTDSRISMLRWATLKEWENSHFEIERSFNSIQEWASIGSVSGQGYSDGEVEYEFVDWSLPVSAGNIYYRIKQVDFDGTFSYSPVKAVQIDAIPGKDPWILYPNPSLLQEEVKIEWREPQDWKEEQVILRISNSKGFGTSLFLRNISEVQEVVKSYFNDQPAGLYLIDLSWADKNQQFKVLRK</sequence>
<keyword evidence="1" id="KW-0732">Signal</keyword>
<evidence type="ECO:0000313" key="2">
    <source>
        <dbReference type="EMBL" id="SFO13315.1"/>
    </source>
</evidence>
<protein>
    <recommendedName>
        <fullName evidence="4">Por secretion system C-terminal sorting domain-containing protein</fullName>
    </recommendedName>
</protein>
<proteinExistence type="predicted"/>
<feature type="signal peptide" evidence="1">
    <location>
        <begin position="1"/>
        <end position="25"/>
    </location>
</feature>
<gene>
    <name evidence="2" type="ORF">SAMN04488519_1042</name>
</gene>
<dbReference type="EMBL" id="FOVW01000004">
    <property type="protein sequence ID" value="SFO13315.1"/>
    <property type="molecule type" value="Genomic_DNA"/>
</dbReference>
<dbReference type="AlphaFoldDB" id="A0A1I5EP80"/>
<evidence type="ECO:0000313" key="3">
    <source>
        <dbReference type="Proteomes" id="UP000199564"/>
    </source>
</evidence>
<keyword evidence="3" id="KW-1185">Reference proteome</keyword>
<evidence type="ECO:0008006" key="4">
    <source>
        <dbReference type="Google" id="ProtNLM"/>
    </source>
</evidence>
<feature type="chain" id="PRO_5011561461" description="Por secretion system C-terminal sorting domain-containing protein" evidence="1">
    <location>
        <begin position="26"/>
        <end position="430"/>
    </location>
</feature>
<dbReference type="STRING" id="226506.SAMN04488519_1042"/>
<reference evidence="3" key="1">
    <citation type="submission" date="2016-10" db="EMBL/GenBank/DDBJ databases">
        <authorList>
            <person name="Varghese N."/>
            <person name="Submissions S."/>
        </authorList>
    </citation>
    <scope>NUCLEOTIDE SEQUENCE [LARGE SCALE GENOMIC DNA]</scope>
    <source>
        <strain evidence="3">DSM 15282</strain>
    </source>
</reference>
<accession>A0A1I5EP80</accession>
<organism evidence="2 3">
    <name type="scientific">Algoriphagus ornithinivorans</name>
    <dbReference type="NCBI Taxonomy" id="226506"/>
    <lineage>
        <taxon>Bacteria</taxon>
        <taxon>Pseudomonadati</taxon>
        <taxon>Bacteroidota</taxon>
        <taxon>Cytophagia</taxon>
        <taxon>Cytophagales</taxon>
        <taxon>Cyclobacteriaceae</taxon>
        <taxon>Algoriphagus</taxon>
    </lineage>
</organism>
<evidence type="ECO:0000256" key="1">
    <source>
        <dbReference type="SAM" id="SignalP"/>
    </source>
</evidence>